<comment type="similarity">
    <text evidence="1">Belongs to the short-chain dehydrogenases/reductases (SDR) family.</text>
</comment>
<dbReference type="InterPro" id="IPR002347">
    <property type="entry name" value="SDR_fam"/>
</dbReference>
<dbReference type="Pfam" id="PF13561">
    <property type="entry name" value="adh_short_C2"/>
    <property type="match status" value="1"/>
</dbReference>
<organism evidence="3 4">
    <name type="scientific">Aliidongia dinghuensis</name>
    <dbReference type="NCBI Taxonomy" id="1867774"/>
    <lineage>
        <taxon>Bacteria</taxon>
        <taxon>Pseudomonadati</taxon>
        <taxon>Pseudomonadota</taxon>
        <taxon>Alphaproteobacteria</taxon>
        <taxon>Rhodospirillales</taxon>
        <taxon>Dongiaceae</taxon>
        <taxon>Aliidongia</taxon>
    </lineage>
</organism>
<dbReference type="InterPro" id="IPR051122">
    <property type="entry name" value="SDR_DHRS6-like"/>
</dbReference>
<sequence length="248" mass="26353">MSLLKNKVAIVTGGSSGIGLATAKRFVEEGAYVFIAGRRQAELDNAVAEIGKNATGIKTDISNLDDLDRLYETVAKKGKIDVIFANAAFVEKTMTATATPEHFDKTFNTNARGTYFTVQKALPYLNDGASIILVASAGKNMGLPGRSTYSATKAALRSLARTWTNEFKDRQIRTNVLSPGTVDTPMFEGQFPSKEGAAEARKQITATIPLGRQGRPEEIAAAALFLASDLSSYVAGIDLPVDGGLTAV</sequence>
<dbReference type="RefSeq" id="WP_189050501.1">
    <property type="nucleotide sequence ID" value="NZ_BMJQ01000014.1"/>
</dbReference>
<proteinExistence type="inferred from homology"/>
<gene>
    <name evidence="3" type="ORF">GCM10011611_47750</name>
</gene>
<evidence type="ECO:0000256" key="2">
    <source>
        <dbReference type="ARBA" id="ARBA00023002"/>
    </source>
</evidence>
<keyword evidence="4" id="KW-1185">Reference proteome</keyword>
<dbReference type="PRINTS" id="PR00081">
    <property type="entry name" value="GDHRDH"/>
</dbReference>
<evidence type="ECO:0000256" key="1">
    <source>
        <dbReference type="ARBA" id="ARBA00006484"/>
    </source>
</evidence>
<dbReference type="EMBL" id="BMJQ01000014">
    <property type="protein sequence ID" value="GGF35856.1"/>
    <property type="molecule type" value="Genomic_DNA"/>
</dbReference>
<dbReference type="PANTHER" id="PTHR43477:SF1">
    <property type="entry name" value="DIHYDROANTICAPSIN 7-DEHYDROGENASE"/>
    <property type="match status" value="1"/>
</dbReference>
<accession>A0A8J2YY60</accession>
<comment type="caution">
    <text evidence="3">The sequence shown here is derived from an EMBL/GenBank/DDBJ whole genome shotgun (WGS) entry which is preliminary data.</text>
</comment>
<dbReference type="Proteomes" id="UP000646365">
    <property type="component" value="Unassembled WGS sequence"/>
</dbReference>
<dbReference type="PANTHER" id="PTHR43477">
    <property type="entry name" value="DIHYDROANTICAPSIN 7-DEHYDROGENASE"/>
    <property type="match status" value="1"/>
</dbReference>
<dbReference type="FunFam" id="3.40.50.720:FF:000084">
    <property type="entry name" value="Short-chain dehydrogenase reductase"/>
    <property type="match status" value="1"/>
</dbReference>
<dbReference type="GO" id="GO:0016491">
    <property type="term" value="F:oxidoreductase activity"/>
    <property type="evidence" value="ECO:0007669"/>
    <property type="project" value="UniProtKB-KW"/>
</dbReference>
<keyword evidence="2" id="KW-0560">Oxidoreductase</keyword>
<dbReference type="Gene3D" id="3.40.50.720">
    <property type="entry name" value="NAD(P)-binding Rossmann-like Domain"/>
    <property type="match status" value="1"/>
</dbReference>
<evidence type="ECO:0000313" key="4">
    <source>
        <dbReference type="Proteomes" id="UP000646365"/>
    </source>
</evidence>
<protein>
    <submittedName>
        <fullName evidence="3">Oxidoreductase</fullName>
    </submittedName>
</protein>
<reference evidence="3" key="1">
    <citation type="journal article" date="2014" name="Int. J. Syst. Evol. Microbiol.">
        <title>Complete genome sequence of Corynebacterium casei LMG S-19264T (=DSM 44701T), isolated from a smear-ripened cheese.</title>
        <authorList>
            <consortium name="US DOE Joint Genome Institute (JGI-PGF)"/>
            <person name="Walter F."/>
            <person name="Albersmeier A."/>
            <person name="Kalinowski J."/>
            <person name="Ruckert C."/>
        </authorList>
    </citation>
    <scope>NUCLEOTIDE SEQUENCE</scope>
    <source>
        <strain evidence="3">CGMCC 1.15725</strain>
    </source>
</reference>
<evidence type="ECO:0000313" key="3">
    <source>
        <dbReference type="EMBL" id="GGF35856.1"/>
    </source>
</evidence>
<dbReference type="AlphaFoldDB" id="A0A8J2YY60"/>
<dbReference type="CDD" id="cd05233">
    <property type="entry name" value="SDR_c"/>
    <property type="match status" value="1"/>
</dbReference>
<dbReference type="SUPFAM" id="SSF51735">
    <property type="entry name" value="NAD(P)-binding Rossmann-fold domains"/>
    <property type="match status" value="1"/>
</dbReference>
<dbReference type="InterPro" id="IPR036291">
    <property type="entry name" value="NAD(P)-bd_dom_sf"/>
</dbReference>
<name>A0A8J2YY60_9PROT</name>
<reference evidence="3" key="2">
    <citation type="submission" date="2020-09" db="EMBL/GenBank/DDBJ databases">
        <authorList>
            <person name="Sun Q."/>
            <person name="Zhou Y."/>
        </authorList>
    </citation>
    <scope>NUCLEOTIDE SEQUENCE</scope>
    <source>
        <strain evidence="3">CGMCC 1.15725</strain>
    </source>
</reference>